<keyword evidence="3" id="KW-1185">Reference proteome</keyword>
<reference evidence="3" key="1">
    <citation type="journal article" date="2014" name="Proc. Natl. Acad. Sci. U.S.A.">
        <title>Extensive sampling of basidiomycete genomes demonstrates inadequacy of the white-rot/brown-rot paradigm for wood decay fungi.</title>
        <authorList>
            <person name="Riley R."/>
            <person name="Salamov A.A."/>
            <person name="Brown D.W."/>
            <person name="Nagy L.G."/>
            <person name="Floudas D."/>
            <person name="Held B.W."/>
            <person name="Levasseur A."/>
            <person name="Lombard V."/>
            <person name="Morin E."/>
            <person name="Otillar R."/>
            <person name="Lindquist E.A."/>
            <person name="Sun H."/>
            <person name="LaButti K.M."/>
            <person name="Schmutz J."/>
            <person name="Jabbour D."/>
            <person name="Luo H."/>
            <person name="Baker S.E."/>
            <person name="Pisabarro A.G."/>
            <person name="Walton J.D."/>
            <person name="Blanchette R.A."/>
            <person name="Henrissat B."/>
            <person name="Martin F."/>
            <person name="Cullen D."/>
            <person name="Hibbett D.S."/>
            <person name="Grigoriev I.V."/>
        </authorList>
    </citation>
    <scope>NUCLEOTIDE SEQUENCE [LARGE SCALE GENOMIC DNA]</scope>
    <source>
        <strain evidence="3">MUCL 33604</strain>
    </source>
</reference>
<feature type="region of interest" description="Disordered" evidence="1">
    <location>
        <begin position="192"/>
        <end position="252"/>
    </location>
</feature>
<dbReference type="EMBL" id="KL197725">
    <property type="protein sequence ID" value="KDQ55328.1"/>
    <property type="molecule type" value="Genomic_DNA"/>
</dbReference>
<feature type="compositionally biased region" description="Basic and acidic residues" evidence="1">
    <location>
        <begin position="36"/>
        <end position="52"/>
    </location>
</feature>
<gene>
    <name evidence="2" type="ORF">JAAARDRAFT_195728</name>
</gene>
<dbReference type="AlphaFoldDB" id="A0A067PK93"/>
<proteinExistence type="predicted"/>
<dbReference type="InParanoid" id="A0A067PK93"/>
<organism evidence="2 3">
    <name type="scientific">Jaapia argillacea MUCL 33604</name>
    <dbReference type="NCBI Taxonomy" id="933084"/>
    <lineage>
        <taxon>Eukaryota</taxon>
        <taxon>Fungi</taxon>
        <taxon>Dikarya</taxon>
        <taxon>Basidiomycota</taxon>
        <taxon>Agaricomycotina</taxon>
        <taxon>Agaricomycetes</taxon>
        <taxon>Agaricomycetidae</taxon>
        <taxon>Jaapiales</taxon>
        <taxon>Jaapiaceae</taxon>
        <taxon>Jaapia</taxon>
    </lineage>
</organism>
<feature type="region of interest" description="Disordered" evidence="1">
    <location>
        <begin position="87"/>
        <end position="180"/>
    </location>
</feature>
<evidence type="ECO:0000313" key="2">
    <source>
        <dbReference type="EMBL" id="KDQ55328.1"/>
    </source>
</evidence>
<dbReference type="HOGENOM" id="CLU_491830_0_0_1"/>
<name>A0A067PK93_9AGAM</name>
<sequence>MENQSPRVPFTSGPISQAKKLPAVGASSQEAAAKQAKKDVDDAEKAAETAEKQMRELKGAERLRALETEQALEDAAEEEYFVMGVPITEPEQPEENTCGGEPLRGRVKGVGKNKATVAEQPEAHDADITVQGKGKKPTATEKKKVHAQDLRTLISPATQPKTPAATSTNGTTAKKTNPATGGFVAGWQEKMAQREALTSRSSKPPARSRRTHLKTPLVAPGPLPRNNNSRNGPANSLGLHPASSSTDDLGGFVDDDVEMKRVTTNRVRGGRQSFDALPNSIKPFWSKIITTILRILRTRFNPWNLDGDGDDFLNLLMRVVDYVCPQEQIDIEVGSPTFTYAKQRVYDWRADFQKRGIRVVKNAILREVGKDAFNGTKQAIVIQWVVKVSGKNGAAFWGKPDSKNPSEAFQSPYILETFSTHLKSMTRSVMKEMQEVENMGEGDVDYEEENGGLPAGALTLATIAVQCTFQMYSSGKYITPDDNFSEKTFESLINKATEYITYVKKGVESKLDILVLMDPSSPPPMDD</sequence>
<dbReference type="OrthoDB" id="2800032at2759"/>
<evidence type="ECO:0000313" key="3">
    <source>
        <dbReference type="Proteomes" id="UP000027265"/>
    </source>
</evidence>
<dbReference type="Proteomes" id="UP000027265">
    <property type="component" value="Unassembled WGS sequence"/>
</dbReference>
<evidence type="ECO:0000256" key="1">
    <source>
        <dbReference type="SAM" id="MobiDB-lite"/>
    </source>
</evidence>
<protein>
    <submittedName>
        <fullName evidence="2">Uncharacterized protein</fullName>
    </submittedName>
</protein>
<accession>A0A067PK93</accession>
<feature type="region of interest" description="Disordered" evidence="1">
    <location>
        <begin position="1"/>
        <end position="52"/>
    </location>
</feature>
<feature type="compositionally biased region" description="Polar residues" evidence="1">
    <location>
        <begin position="225"/>
        <end position="234"/>
    </location>
</feature>
<feature type="compositionally biased region" description="Polar residues" evidence="1">
    <location>
        <begin position="155"/>
        <end position="179"/>
    </location>
</feature>
<feature type="compositionally biased region" description="Basic and acidic residues" evidence="1">
    <location>
        <begin position="138"/>
        <end position="149"/>
    </location>
</feature>